<dbReference type="GO" id="GO:0005634">
    <property type="term" value="C:nucleus"/>
    <property type="evidence" value="ECO:0007669"/>
    <property type="project" value="TreeGrafter"/>
</dbReference>
<dbReference type="SMART" id="SM00225">
    <property type="entry name" value="BTB"/>
    <property type="match status" value="1"/>
</dbReference>
<feature type="domain" description="BED-type" evidence="7">
    <location>
        <begin position="123"/>
        <end position="173"/>
    </location>
</feature>
<dbReference type="InterPro" id="IPR000210">
    <property type="entry name" value="BTB/POZ_dom"/>
</dbReference>
<dbReference type="Proteomes" id="UP001445076">
    <property type="component" value="Unassembled WGS sequence"/>
</dbReference>
<keyword evidence="1" id="KW-0479">Metal-binding</keyword>
<dbReference type="PANTHER" id="PTHR23110">
    <property type="entry name" value="BTB DOMAIN TRANSCRIPTION FACTOR"/>
    <property type="match status" value="1"/>
</dbReference>
<dbReference type="InterPro" id="IPR051095">
    <property type="entry name" value="Dros_DevTransReg"/>
</dbReference>
<dbReference type="GO" id="GO:0003677">
    <property type="term" value="F:DNA binding"/>
    <property type="evidence" value="ECO:0007669"/>
    <property type="project" value="InterPro"/>
</dbReference>
<accession>A0AAW0VSF5</accession>
<feature type="non-terminal residue" evidence="8">
    <location>
        <position position="289"/>
    </location>
</feature>
<evidence type="ECO:0000256" key="2">
    <source>
        <dbReference type="ARBA" id="ARBA00022771"/>
    </source>
</evidence>
<dbReference type="Pfam" id="PF00651">
    <property type="entry name" value="BTB"/>
    <property type="match status" value="1"/>
</dbReference>
<evidence type="ECO:0000259" key="6">
    <source>
        <dbReference type="PROSITE" id="PS50097"/>
    </source>
</evidence>
<dbReference type="CDD" id="cd18315">
    <property type="entry name" value="BTB_POZ_BAB-like"/>
    <property type="match status" value="1"/>
</dbReference>
<dbReference type="SMART" id="SM00614">
    <property type="entry name" value="ZnF_BED"/>
    <property type="match status" value="2"/>
</dbReference>
<dbReference type="InterPro" id="IPR003656">
    <property type="entry name" value="Znf_BED"/>
</dbReference>
<dbReference type="GO" id="GO:0048666">
    <property type="term" value="P:neuron development"/>
    <property type="evidence" value="ECO:0007669"/>
    <property type="project" value="UniProtKB-ARBA"/>
</dbReference>
<keyword evidence="2 5" id="KW-0863">Zinc-finger</keyword>
<dbReference type="EMBL" id="JARKIK010001238">
    <property type="protein sequence ID" value="KAK8719839.1"/>
    <property type="molecule type" value="Genomic_DNA"/>
</dbReference>
<evidence type="ECO:0000313" key="9">
    <source>
        <dbReference type="Proteomes" id="UP001445076"/>
    </source>
</evidence>
<feature type="domain" description="BED-type" evidence="7">
    <location>
        <begin position="35"/>
        <end position="85"/>
    </location>
</feature>
<comment type="caution">
    <text evidence="8">The sequence shown here is derived from an EMBL/GenBank/DDBJ whole genome shotgun (WGS) entry which is preliminary data.</text>
</comment>
<dbReference type="SUPFAM" id="SSF57667">
    <property type="entry name" value="beta-beta-alpha zinc fingers"/>
    <property type="match status" value="2"/>
</dbReference>
<evidence type="ECO:0008006" key="10">
    <source>
        <dbReference type="Google" id="ProtNLM"/>
    </source>
</evidence>
<evidence type="ECO:0000256" key="1">
    <source>
        <dbReference type="ARBA" id="ARBA00022723"/>
    </source>
</evidence>
<dbReference type="GO" id="GO:0006357">
    <property type="term" value="P:regulation of transcription by RNA polymerase II"/>
    <property type="evidence" value="ECO:0007669"/>
    <property type="project" value="TreeGrafter"/>
</dbReference>
<dbReference type="PROSITE" id="PS50808">
    <property type="entry name" value="ZF_BED"/>
    <property type="match status" value="2"/>
</dbReference>
<keyword evidence="4" id="KW-0539">Nucleus</keyword>
<proteinExistence type="predicted"/>
<dbReference type="Gene3D" id="3.30.710.10">
    <property type="entry name" value="Potassium Channel Kv1.1, Chain A"/>
    <property type="match status" value="1"/>
</dbReference>
<dbReference type="InterPro" id="IPR036236">
    <property type="entry name" value="Znf_C2H2_sf"/>
</dbReference>
<evidence type="ECO:0000256" key="3">
    <source>
        <dbReference type="ARBA" id="ARBA00022833"/>
    </source>
</evidence>
<protein>
    <recommendedName>
        <fullName evidence="10">BTB domain-containing protein</fullName>
    </recommendedName>
</protein>
<gene>
    <name evidence="8" type="ORF">OTU49_013741</name>
</gene>
<keyword evidence="9" id="KW-1185">Reference proteome</keyword>
<dbReference type="GO" id="GO:0008270">
    <property type="term" value="F:zinc ion binding"/>
    <property type="evidence" value="ECO:0007669"/>
    <property type="project" value="UniProtKB-KW"/>
</dbReference>
<dbReference type="PANTHER" id="PTHR23110:SF109">
    <property type="entry name" value="FI07618P-RELATED"/>
    <property type="match status" value="1"/>
</dbReference>
<evidence type="ECO:0000259" key="7">
    <source>
        <dbReference type="PROSITE" id="PS50808"/>
    </source>
</evidence>
<evidence type="ECO:0000256" key="4">
    <source>
        <dbReference type="ARBA" id="ARBA00023242"/>
    </source>
</evidence>
<evidence type="ECO:0000313" key="8">
    <source>
        <dbReference type="EMBL" id="KAK8719839.1"/>
    </source>
</evidence>
<evidence type="ECO:0000256" key="5">
    <source>
        <dbReference type="PROSITE-ProRule" id="PRU00027"/>
    </source>
</evidence>
<keyword evidence="3" id="KW-0862">Zinc</keyword>
<feature type="domain" description="BTB" evidence="6">
    <location>
        <begin position="208"/>
        <end position="273"/>
    </location>
</feature>
<organism evidence="8 9">
    <name type="scientific">Cherax quadricarinatus</name>
    <name type="common">Australian red claw crayfish</name>
    <dbReference type="NCBI Taxonomy" id="27406"/>
    <lineage>
        <taxon>Eukaryota</taxon>
        <taxon>Metazoa</taxon>
        <taxon>Ecdysozoa</taxon>
        <taxon>Arthropoda</taxon>
        <taxon>Crustacea</taxon>
        <taxon>Multicrustacea</taxon>
        <taxon>Malacostraca</taxon>
        <taxon>Eumalacostraca</taxon>
        <taxon>Eucarida</taxon>
        <taxon>Decapoda</taxon>
        <taxon>Pleocyemata</taxon>
        <taxon>Astacidea</taxon>
        <taxon>Parastacoidea</taxon>
        <taxon>Parastacidae</taxon>
        <taxon>Cherax</taxon>
    </lineage>
</organism>
<dbReference type="PROSITE" id="PS50097">
    <property type="entry name" value="BTB"/>
    <property type="match status" value="1"/>
</dbReference>
<dbReference type="InterPro" id="IPR011333">
    <property type="entry name" value="SKP1/BTB/POZ_sf"/>
</dbReference>
<dbReference type="AlphaFoldDB" id="A0AAW0VSF5"/>
<name>A0AAW0VSF5_CHEQU</name>
<sequence length="289" mass="33057">MFCLHLTSYYSRLVNLVQDLTALLLQLNSQGTMQKKRSAVWRHFDEEGDNKVACKTCHKRLTKHGNTSMMIRHLRGQHPEIMHCLLDADGPTVTGEGVSWQLEEQQVEEVVESLPPLENSVKKKRSTVWRHFEEEGNDKVSCRICNEKLAKHGNTSSMLRHLRGKHPQLKLGELQGDRKLNRLHLRASNSESRFLSVCERLLRHNQLTDCTLVADGQFVQAHRLILATCSESFEEMFKTVMHANPVIVLRDITIQELRGLINYMYKGETLVKSSDLPGLLKAAAQLKIK</sequence>
<reference evidence="8 9" key="1">
    <citation type="journal article" date="2024" name="BMC Genomics">
        <title>Genome assembly of redclaw crayfish (Cherax quadricarinatus) provides insights into its immune adaptation and hypoxia tolerance.</title>
        <authorList>
            <person name="Liu Z."/>
            <person name="Zheng J."/>
            <person name="Li H."/>
            <person name="Fang K."/>
            <person name="Wang S."/>
            <person name="He J."/>
            <person name="Zhou D."/>
            <person name="Weng S."/>
            <person name="Chi M."/>
            <person name="Gu Z."/>
            <person name="He J."/>
            <person name="Li F."/>
            <person name="Wang M."/>
        </authorList>
    </citation>
    <scope>NUCLEOTIDE SEQUENCE [LARGE SCALE GENOMIC DNA]</scope>
    <source>
        <strain evidence="8">ZL_2023a</strain>
    </source>
</reference>
<dbReference type="SUPFAM" id="SSF54695">
    <property type="entry name" value="POZ domain"/>
    <property type="match status" value="1"/>
</dbReference>
<dbReference type="Pfam" id="PF02892">
    <property type="entry name" value="zf-BED"/>
    <property type="match status" value="2"/>
</dbReference>